<feature type="chain" id="PRO_5042145824" evidence="1">
    <location>
        <begin position="25"/>
        <end position="71"/>
    </location>
</feature>
<dbReference type="AlphaFoldDB" id="A0AAD4MPB6"/>
<evidence type="ECO:0000313" key="3">
    <source>
        <dbReference type="Proteomes" id="UP001201812"/>
    </source>
</evidence>
<evidence type="ECO:0000256" key="1">
    <source>
        <dbReference type="SAM" id="SignalP"/>
    </source>
</evidence>
<proteinExistence type="predicted"/>
<accession>A0AAD4MPB6</accession>
<keyword evidence="3" id="KW-1185">Reference proteome</keyword>
<comment type="caution">
    <text evidence="2">The sequence shown here is derived from an EMBL/GenBank/DDBJ whole genome shotgun (WGS) entry which is preliminary data.</text>
</comment>
<organism evidence="2 3">
    <name type="scientific">Ditylenchus destructor</name>
    <dbReference type="NCBI Taxonomy" id="166010"/>
    <lineage>
        <taxon>Eukaryota</taxon>
        <taxon>Metazoa</taxon>
        <taxon>Ecdysozoa</taxon>
        <taxon>Nematoda</taxon>
        <taxon>Chromadorea</taxon>
        <taxon>Rhabditida</taxon>
        <taxon>Tylenchina</taxon>
        <taxon>Tylenchomorpha</taxon>
        <taxon>Sphaerularioidea</taxon>
        <taxon>Anguinidae</taxon>
        <taxon>Anguininae</taxon>
        <taxon>Ditylenchus</taxon>
    </lineage>
</organism>
<name>A0AAD4MPB6_9BILA</name>
<dbReference type="Proteomes" id="UP001201812">
    <property type="component" value="Unassembled WGS sequence"/>
</dbReference>
<keyword evidence="1" id="KW-0732">Signal</keyword>
<dbReference type="EMBL" id="JAKKPZ010000176">
    <property type="protein sequence ID" value="KAI1699525.1"/>
    <property type="molecule type" value="Genomic_DNA"/>
</dbReference>
<evidence type="ECO:0000313" key="2">
    <source>
        <dbReference type="EMBL" id="KAI1699525.1"/>
    </source>
</evidence>
<protein>
    <submittedName>
        <fullName evidence="2">Uncharacterized protein</fullName>
    </submittedName>
</protein>
<sequence>MLNIRHVIYVAVLLSAIFYMTAEAGGDWWTCSYCGYPYPEYPASGKCPHLRARHPEQLGSLALQLFHQCHN</sequence>
<feature type="signal peptide" evidence="1">
    <location>
        <begin position="1"/>
        <end position="24"/>
    </location>
</feature>
<gene>
    <name evidence="2" type="ORF">DdX_17279</name>
</gene>
<reference evidence="2" key="1">
    <citation type="submission" date="2022-01" db="EMBL/GenBank/DDBJ databases">
        <title>Genome Sequence Resource for Two Populations of Ditylenchus destructor, the Migratory Endoparasitic Phytonematode.</title>
        <authorList>
            <person name="Zhang H."/>
            <person name="Lin R."/>
            <person name="Xie B."/>
        </authorList>
    </citation>
    <scope>NUCLEOTIDE SEQUENCE</scope>
    <source>
        <strain evidence="2">BazhouSP</strain>
    </source>
</reference>